<dbReference type="AlphaFoldDB" id="A0A838WX71"/>
<feature type="non-terminal residue" evidence="1">
    <location>
        <position position="1"/>
    </location>
</feature>
<reference evidence="1 2" key="1">
    <citation type="journal article" date="2020" name="J. Appl. Phycol.">
        <title>Morphological changes and genome evolution in Raphidiopsis raciborskii CS-506 after 23 years in culture.</title>
        <authorList>
            <person name="Willis A."/>
            <person name="Bent S.J."/>
            <person name="Jameson I.D."/>
        </authorList>
    </citation>
    <scope>NUCLEOTIDE SEQUENCE [LARGE SCALE GENOMIC DNA]</scope>
    <source>
        <strain evidence="1 2">CS-506_A</strain>
    </source>
</reference>
<dbReference type="SUPFAM" id="SSF51120">
    <property type="entry name" value="beta-Roll"/>
    <property type="match status" value="1"/>
</dbReference>
<accession>A0A838WX71</accession>
<dbReference type="Proteomes" id="UP000538075">
    <property type="component" value="Unassembled WGS sequence"/>
</dbReference>
<name>A0A838WX71_9CYAN</name>
<comment type="caution">
    <text evidence="1">The sequence shown here is derived from an EMBL/GenBank/DDBJ whole genome shotgun (WGS) entry which is preliminary data.</text>
</comment>
<proteinExistence type="predicted"/>
<evidence type="ECO:0000313" key="1">
    <source>
        <dbReference type="EMBL" id="MBA4467253.1"/>
    </source>
</evidence>
<evidence type="ECO:0000313" key="2">
    <source>
        <dbReference type="Proteomes" id="UP000538075"/>
    </source>
</evidence>
<organism evidence="1 2">
    <name type="scientific">Cylindrospermopsis raciborskii CS-506_A</name>
    <dbReference type="NCBI Taxonomy" id="2585140"/>
    <lineage>
        <taxon>Bacteria</taxon>
        <taxon>Bacillati</taxon>
        <taxon>Cyanobacteriota</taxon>
        <taxon>Cyanophyceae</taxon>
        <taxon>Nostocales</taxon>
        <taxon>Aphanizomenonaceae</taxon>
        <taxon>Cylindrospermopsis</taxon>
    </lineage>
</organism>
<dbReference type="InterPro" id="IPR011049">
    <property type="entry name" value="Serralysin-like_metalloprot_C"/>
</dbReference>
<gene>
    <name evidence="1" type="ORF">FHK98_18635</name>
</gene>
<protein>
    <submittedName>
        <fullName evidence="1">Calcineurin-like phosphoesterase</fullName>
    </submittedName>
</protein>
<sequence>GNIISGGAGADQFWILTDDPTKLKASNTIVDYTIGTDVIGIANQVADSVDDLTLSGSNISLNGVLIATLNGVNVASATFVFGNPLAS</sequence>
<dbReference type="EMBL" id="VDFG01001233">
    <property type="protein sequence ID" value="MBA4467253.1"/>
    <property type="molecule type" value="Genomic_DNA"/>
</dbReference>